<dbReference type="AlphaFoldDB" id="A0A7X1E6E6"/>
<dbReference type="EMBL" id="JACHVA010000138">
    <property type="protein sequence ID" value="MBC2604023.1"/>
    <property type="molecule type" value="Genomic_DNA"/>
</dbReference>
<name>A0A7X1E6E6_9BACT</name>
<keyword evidence="1" id="KW-0472">Membrane</keyword>
<proteinExistence type="predicted"/>
<keyword evidence="1" id="KW-0812">Transmembrane</keyword>
<evidence type="ECO:0000313" key="3">
    <source>
        <dbReference type="Proteomes" id="UP000525652"/>
    </source>
</evidence>
<evidence type="ECO:0000313" key="2">
    <source>
        <dbReference type="EMBL" id="MBC2604023.1"/>
    </source>
</evidence>
<protein>
    <submittedName>
        <fullName evidence="2">Uncharacterized protein</fullName>
    </submittedName>
</protein>
<keyword evidence="1" id="KW-1133">Transmembrane helix</keyword>
<evidence type="ECO:0000256" key="1">
    <source>
        <dbReference type="SAM" id="Phobius"/>
    </source>
</evidence>
<comment type="caution">
    <text evidence="2">The sequence shown here is derived from an EMBL/GenBank/DDBJ whole genome shotgun (WGS) entry which is preliminary data.</text>
</comment>
<sequence>MVRTSKNKEATLTGVLIGAAAAAILGVILGFTYEVRRTPDLVRSRSALESEKDPLTERFRFGSTSSSGGWQQLMQSAQNSLTSNQSIRLREGELNQIASQYLNFTLGKQQSQQNETPSYALLPDTPNFAISDSDLQMIIPFEVLFFGMEAEGFLIAQGDFTNGGEGPHYSVGEAWINSARIPPFLAKLFVSRLATSVQEMSSDSPIVTAWSQIKSISIENDTMTLQPR</sequence>
<organism evidence="2 3">
    <name type="scientific">Puniceicoccus vermicola</name>
    <dbReference type="NCBI Taxonomy" id="388746"/>
    <lineage>
        <taxon>Bacteria</taxon>
        <taxon>Pseudomonadati</taxon>
        <taxon>Verrucomicrobiota</taxon>
        <taxon>Opitutia</taxon>
        <taxon>Puniceicoccales</taxon>
        <taxon>Puniceicoccaceae</taxon>
        <taxon>Puniceicoccus</taxon>
    </lineage>
</organism>
<reference evidence="2 3" key="1">
    <citation type="submission" date="2020-07" db="EMBL/GenBank/DDBJ databases">
        <authorList>
            <person name="Feng X."/>
        </authorList>
    </citation>
    <scope>NUCLEOTIDE SEQUENCE [LARGE SCALE GENOMIC DNA]</scope>
    <source>
        <strain evidence="2 3">JCM14086</strain>
    </source>
</reference>
<accession>A0A7X1E6E6</accession>
<gene>
    <name evidence="2" type="ORF">H5P30_19755</name>
</gene>
<dbReference type="RefSeq" id="WP_185694640.1">
    <property type="nucleotide sequence ID" value="NZ_JACHVA010000138.1"/>
</dbReference>
<feature type="transmembrane region" description="Helical" evidence="1">
    <location>
        <begin position="12"/>
        <end position="33"/>
    </location>
</feature>
<dbReference type="Proteomes" id="UP000525652">
    <property type="component" value="Unassembled WGS sequence"/>
</dbReference>
<keyword evidence="3" id="KW-1185">Reference proteome</keyword>